<evidence type="ECO:0000313" key="8">
    <source>
        <dbReference type="EMBL" id="AOV18860.1"/>
    </source>
</evidence>
<dbReference type="InterPro" id="IPR002487">
    <property type="entry name" value="TF_Kbox"/>
</dbReference>
<dbReference type="InterPro" id="IPR050142">
    <property type="entry name" value="MADS-box/MEF2_TF"/>
</dbReference>
<dbReference type="GO" id="GO:0046983">
    <property type="term" value="F:protein dimerization activity"/>
    <property type="evidence" value="ECO:0007669"/>
    <property type="project" value="InterPro"/>
</dbReference>
<dbReference type="PROSITE" id="PS50066">
    <property type="entry name" value="MADS_BOX_2"/>
    <property type="match status" value="1"/>
</dbReference>
<dbReference type="AlphaFoldDB" id="A0A7M3S5Z6"/>
<name>A0A7M3S5Z6_PHAEQ</name>
<dbReference type="Pfam" id="PF00319">
    <property type="entry name" value="SRF-TF"/>
    <property type="match status" value="1"/>
</dbReference>
<accession>A0A7M3S5Z6</accession>
<organism evidence="8">
    <name type="scientific">Phalaenopsis equestris</name>
    <name type="common">Moth orchid</name>
    <dbReference type="NCBI Taxonomy" id="78828"/>
    <lineage>
        <taxon>Eukaryota</taxon>
        <taxon>Viridiplantae</taxon>
        <taxon>Streptophyta</taxon>
        <taxon>Embryophyta</taxon>
        <taxon>Tracheophyta</taxon>
        <taxon>Spermatophyta</taxon>
        <taxon>Magnoliopsida</taxon>
        <taxon>Liliopsida</taxon>
        <taxon>Asparagales</taxon>
        <taxon>Orchidaceae</taxon>
        <taxon>Epidendroideae</taxon>
        <taxon>Vandeae</taxon>
        <taxon>Aeridinae</taxon>
        <taxon>Phalaenopsis</taxon>
    </lineage>
</organism>
<gene>
    <name evidence="8" type="primary">MADS28</name>
</gene>
<proteinExistence type="evidence at transcript level"/>
<dbReference type="InterPro" id="IPR033896">
    <property type="entry name" value="MEF2-like_N"/>
</dbReference>
<dbReference type="CDD" id="cd00265">
    <property type="entry name" value="MADS_MEF2_like"/>
    <property type="match status" value="1"/>
</dbReference>
<evidence type="ECO:0000259" key="7">
    <source>
        <dbReference type="PROSITE" id="PS51297"/>
    </source>
</evidence>
<evidence type="ECO:0000256" key="1">
    <source>
        <dbReference type="ARBA" id="ARBA00004123"/>
    </source>
</evidence>
<dbReference type="SMART" id="SM00432">
    <property type="entry name" value="MADS"/>
    <property type="match status" value="1"/>
</dbReference>
<dbReference type="EMBL" id="KT865880">
    <property type="protein sequence ID" value="AOV18860.1"/>
    <property type="molecule type" value="mRNA"/>
</dbReference>
<evidence type="ECO:0000259" key="6">
    <source>
        <dbReference type="PROSITE" id="PS50066"/>
    </source>
</evidence>
<dbReference type="GO" id="GO:0045944">
    <property type="term" value="P:positive regulation of transcription by RNA polymerase II"/>
    <property type="evidence" value="ECO:0007669"/>
    <property type="project" value="InterPro"/>
</dbReference>
<reference evidence="8" key="1">
    <citation type="submission" date="2015-10" db="EMBL/GenBank/DDBJ databases">
        <title>Functional characterization of PeMADS28, a B-sister MADS-box gene, from Phalaenopsis equestris.</title>
        <authorList>
            <person name="Shen C.-Y."/>
            <person name="Tsai W.-C."/>
            <person name="Chen Y.-Y."/>
        </authorList>
    </citation>
    <scope>NUCLEOTIDE SEQUENCE</scope>
</reference>
<evidence type="ECO:0000256" key="5">
    <source>
        <dbReference type="ARBA" id="ARBA00023242"/>
    </source>
</evidence>
<evidence type="ECO:0000256" key="2">
    <source>
        <dbReference type="ARBA" id="ARBA00023015"/>
    </source>
</evidence>
<sequence length="240" mass="28113">MGRGKIEIKRIDSITNRQVTFSKRRGGLLKKAHELAVLTDARVGVMIFSASGRLYQYNSPGESMERIIEDYLKVHHIQLEDLNSHQLLQFELAKIKQDTHVLQASIRQFTGEDLTGLTINDLNLLEEQLDYSVSKIRTRKHELLHQQLENLRRKEHILADQNTCLYRSIMPEHEVEMEQERQMEEEHKLREMSLLEPFGHFLEDSRSMLQLGPQTLPFQLQPTQPNLQYSELHGHGLQLW</sequence>
<keyword evidence="3" id="KW-0238">DNA-binding</keyword>
<keyword evidence="2" id="KW-0805">Transcription regulation</keyword>
<dbReference type="PROSITE" id="PS51297">
    <property type="entry name" value="K_BOX"/>
    <property type="match status" value="1"/>
</dbReference>
<dbReference type="PRINTS" id="PR00404">
    <property type="entry name" value="MADSDOMAIN"/>
</dbReference>
<keyword evidence="4" id="KW-0804">Transcription</keyword>
<evidence type="ECO:0000256" key="4">
    <source>
        <dbReference type="ARBA" id="ARBA00023163"/>
    </source>
</evidence>
<feature type="domain" description="K-box" evidence="7">
    <location>
        <begin position="85"/>
        <end position="181"/>
    </location>
</feature>
<dbReference type="PROSITE" id="PS00350">
    <property type="entry name" value="MADS_BOX_1"/>
    <property type="match status" value="1"/>
</dbReference>
<dbReference type="Gene3D" id="3.40.1810.10">
    <property type="entry name" value="Transcription factor, MADS-box"/>
    <property type="match status" value="1"/>
</dbReference>
<feature type="domain" description="MADS-box" evidence="6">
    <location>
        <begin position="1"/>
        <end position="61"/>
    </location>
</feature>
<dbReference type="GO" id="GO:0005634">
    <property type="term" value="C:nucleus"/>
    <property type="evidence" value="ECO:0007669"/>
    <property type="project" value="UniProtKB-SubCell"/>
</dbReference>
<comment type="subcellular location">
    <subcellularLocation>
        <location evidence="1">Nucleus</location>
    </subcellularLocation>
</comment>
<dbReference type="SUPFAM" id="SSF55455">
    <property type="entry name" value="SRF-like"/>
    <property type="match status" value="1"/>
</dbReference>
<dbReference type="GO" id="GO:0000977">
    <property type="term" value="F:RNA polymerase II transcription regulatory region sequence-specific DNA binding"/>
    <property type="evidence" value="ECO:0007669"/>
    <property type="project" value="InterPro"/>
</dbReference>
<dbReference type="InterPro" id="IPR002100">
    <property type="entry name" value="TF_MADSbox"/>
</dbReference>
<keyword evidence="5" id="KW-0539">Nucleus</keyword>
<dbReference type="Pfam" id="PF01486">
    <property type="entry name" value="K-box"/>
    <property type="match status" value="1"/>
</dbReference>
<dbReference type="GO" id="GO:0003700">
    <property type="term" value="F:DNA-binding transcription factor activity"/>
    <property type="evidence" value="ECO:0007669"/>
    <property type="project" value="InterPro"/>
</dbReference>
<dbReference type="PANTHER" id="PTHR48019">
    <property type="entry name" value="SERUM RESPONSE FACTOR HOMOLOG"/>
    <property type="match status" value="1"/>
</dbReference>
<dbReference type="InterPro" id="IPR036879">
    <property type="entry name" value="TF_MADSbox_sf"/>
</dbReference>
<evidence type="ECO:0000256" key="3">
    <source>
        <dbReference type="ARBA" id="ARBA00023125"/>
    </source>
</evidence>
<protein>
    <submittedName>
        <fullName evidence="8">MADS-box transcription factor 28</fullName>
    </submittedName>
</protein>